<feature type="compositionally biased region" description="Polar residues" evidence="12">
    <location>
        <begin position="1"/>
        <end position="11"/>
    </location>
</feature>
<keyword evidence="7 11" id="KW-1015">Disulfide bond</keyword>
<keyword evidence="9" id="KW-0325">Glycoprotein</keyword>
<evidence type="ECO:0000256" key="2">
    <source>
        <dbReference type="ARBA" id="ARBA00022475"/>
    </source>
</evidence>
<gene>
    <name evidence="16" type="primary">LOC115807069</name>
</gene>
<feature type="transmembrane region" description="Helical" evidence="13">
    <location>
        <begin position="286"/>
        <end position="311"/>
    </location>
</feature>
<feature type="transmembrane region" description="Helical" evidence="13">
    <location>
        <begin position="87"/>
        <end position="108"/>
    </location>
</feature>
<keyword evidence="3 13" id="KW-0812">Transmembrane</keyword>
<dbReference type="PRINTS" id="PR01429">
    <property type="entry name" value="PROTEASEAR3"/>
</dbReference>
<feature type="region of interest" description="Disordered" evidence="12">
    <location>
        <begin position="1"/>
        <end position="36"/>
    </location>
</feature>
<evidence type="ECO:0000256" key="8">
    <source>
        <dbReference type="ARBA" id="ARBA00023170"/>
    </source>
</evidence>
<keyword evidence="5" id="KW-0297">G-protein coupled receptor</keyword>
<dbReference type="GO" id="GO:0015057">
    <property type="term" value="F:thrombin-activated receptor activity"/>
    <property type="evidence" value="ECO:0007669"/>
    <property type="project" value="InterPro"/>
</dbReference>
<feature type="transmembrane region" description="Helical" evidence="13">
    <location>
        <begin position="323"/>
        <end position="347"/>
    </location>
</feature>
<keyword evidence="4 13" id="KW-1133">Transmembrane helix</keyword>
<evidence type="ECO:0000256" key="4">
    <source>
        <dbReference type="ARBA" id="ARBA00022989"/>
    </source>
</evidence>
<keyword evidence="15" id="KW-1185">Reference proteome</keyword>
<feature type="transmembrane region" description="Helical" evidence="13">
    <location>
        <begin position="246"/>
        <end position="274"/>
    </location>
</feature>
<dbReference type="InterPro" id="IPR003943">
    <property type="entry name" value="Prot_act_rcpt_3"/>
</dbReference>
<feature type="domain" description="G-protein coupled receptors family 1 profile" evidence="14">
    <location>
        <begin position="98"/>
        <end position="345"/>
    </location>
</feature>
<proteinExistence type="predicted"/>
<dbReference type="InterPro" id="IPR017452">
    <property type="entry name" value="GPCR_Rhodpsn_7TM"/>
</dbReference>
<sequence>MWHQTVHNSLLHSPVERTSKKGGRKNSTTELADPRAFRGTREEVTPLFLPNSTQTELRSSVDNLKLHSNSTEEYLRGSLSTQVIPSLYITIIVTGIPPNVAILVFLVANLRMTSYAILYCSLALSDLFLLVSLIFKTHYHFNGNNWVFGEISCRLTTACFYGNLYCSMFTLTCISVKRYLAVVHPFLYKRLPKHAGSTWASLTVWVIFAMTMLPELLIDQSYKISNLDITTCHDVLPDSQQFTKLWISYNLGLTCIGFLLPLLVTVGCYASVIWHLNQSQLDWSAYIKASGIVFVIFLVCFMPSSCLHFLHYMGLYTTGQENFYAYFNLAVCLCCLHSSLDPFLFLLMPSSVSSKLYIMGHKGKNLILSL</sequence>
<evidence type="ECO:0000256" key="6">
    <source>
        <dbReference type="ARBA" id="ARBA00023136"/>
    </source>
</evidence>
<dbReference type="OrthoDB" id="8859266at2759"/>
<dbReference type="PRINTS" id="PR01428">
    <property type="entry name" value="PROTEASEAR"/>
</dbReference>
<dbReference type="PRINTS" id="PR00237">
    <property type="entry name" value="GPCRRHODOPSN"/>
</dbReference>
<evidence type="ECO:0000313" key="15">
    <source>
        <dbReference type="Proteomes" id="UP000504632"/>
    </source>
</evidence>
<dbReference type="Gene3D" id="1.20.1070.10">
    <property type="entry name" value="Rhodopsin 7-helix transmembrane proteins"/>
    <property type="match status" value="1"/>
</dbReference>
<keyword evidence="10" id="KW-0807">Transducer</keyword>
<dbReference type="InterPro" id="IPR000276">
    <property type="entry name" value="GPCR_Rhodpsn"/>
</dbReference>
<feature type="transmembrane region" description="Helical" evidence="13">
    <location>
        <begin position="197"/>
        <end position="218"/>
    </location>
</feature>
<dbReference type="Proteomes" id="UP000504632">
    <property type="component" value="Chromosome 3"/>
</dbReference>
<keyword evidence="8 16" id="KW-0675">Receptor</keyword>
<dbReference type="AlphaFoldDB" id="A0A6J2UUP8"/>
<dbReference type="PROSITE" id="PS50262">
    <property type="entry name" value="G_PROTEIN_RECEP_F1_2"/>
    <property type="match status" value="1"/>
</dbReference>
<dbReference type="PANTHER" id="PTHR24232:SF0">
    <property type="entry name" value="PROTEINASE-ACTIVATED RECEPTOR 3"/>
    <property type="match status" value="1"/>
</dbReference>
<evidence type="ECO:0000256" key="7">
    <source>
        <dbReference type="ARBA" id="ARBA00023157"/>
    </source>
</evidence>
<evidence type="ECO:0000256" key="10">
    <source>
        <dbReference type="ARBA" id="ARBA00023224"/>
    </source>
</evidence>
<accession>A0A6J2UUP8</accession>
<protein>
    <submittedName>
        <fullName evidence="16">Proteinase-activated receptor 3</fullName>
    </submittedName>
</protein>
<comment type="subcellular location">
    <subcellularLocation>
        <location evidence="1">Cell membrane</location>
        <topology evidence="1">Multi-pass membrane protein</topology>
    </subcellularLocation>
</comment>
<dbReference type="Pfam" id="PF00001">
    <property type="entry name" value="7tm_1"/>
    <property type="match status" value="1"/>
</dbReference>
<organism evidence="15 16">
    <name type="scientific">Chanos chanos</name>
    <name type="common">Milkfish</name>
    <name type="synonym">Mugil chanos</name>
    <dbReference type="NCBI Taxonomy" id="29144"/>
    <lineage>
        <taxon>Eukaryota</taxon>
        <taxon>Metazoa</taxon>
        <taxon>Chordata</taxon>
        <taxon>Craniata</taxon>
        <taxon>Vertebrata</taxon>
        <taxon>Euteleostomi</taxon>
        <taxon>Actinopterygii</taxon>
        <taxon>Neopterygii</taxon>
        <taxon>Teleostei</taxon>
        <taxon>Ostariophysi</taxon>
        <taxon>Gonorynchiformes</taxon>
        <taxon>Chanidae</taxon>
        <taxon>Chanos</taxon>
    </lineage>
</organism>
<dbReference type="InterPro" id="IPR003912">
    <property type="entry name" value="Protea_act_rcpt"/>
</dbReference>
<dbReference type="GeneID" id="115807069"/>
<keyword evidence="2" id="KW-1003">Cell membrane</keyword>
<evidence type="ECO:0000256" key="13">
    <source>
        <dbReference type="SAM" id="Phobius"/>
    </source>
</evidence>
<dbReference type="SUPFAM" id="SSF81321">
    <property type="entry name" value="Family A G protein-coupled receptor-like"/>
    <property type="match status" value="1"/>
</dbReference>
<evidence type="ECO:0000256" key="5">
    <source>
        <dbReference type="ARBA" id="ARBA00023040"/>
    </source>
</evidence>
<name>A0A6J2UUP8_CHACN</name>
<dbReference type="InParanoid" id="A0A6J2UUP8"/>
<dbReference type="PANTHER" id="PTHR24232">
    <property type="entry name" value="G-PROTEIN COUPLED RECEPTOR"/>
    <property type="match status" value="1"/>
</dbReference>
<feature type="transmembrane region" description="Helical" evidence="13">
    <location>
        <begin position="115"/>
        <end position="135"/>
    </location>
</feature>
<evidence type="ECO:0000256" key="1">
    <source>
        <dbReference type="ARBA" id="ARBA00004651"/>
    </source>
</evidence>
<dbReference type="RefSeq" id="XP_030623789.1">
    <property type="nucleotide sequence ID" value="XM_030767929.1"/>
</dbReference>
<dbReference type="GO" id="GO:0005886">
    <property type="term" value="C:plasma membrane"/>
    <property type="evidence" value="ECO:0007669"/>
    <property type="project" value="UniProtKB-SubCell"/>
</dbReference>
<dbReference type="GO" id="GO:0007200">
    <property type="term" value="P:phospholipase C-activating G protein-coupled receptor signaling pathway"/>
    <property type="evidence" value="ECO:0007669"/>
    <property type="project" value="TreeGrafter"/>
</dbReference>
<evidence type="ECO:0000256" key="9">
    <source>
        <dbReference type="ARBA" id="ARBA00023180"/>
    </source>
</evidence>
<reference evidence="16" key="1">
    <citation type="submission" date="2025-08" db="UniProtKB">
        <authorList>
            <consortium name="RefSeq"/>
        </authorList>
    </citation>
    <scope>IDENTIFICATION</scope>
</reference>
<evidence type="ECO:0000256" key="12">
    <source>
        <dbReference type="SAM" id="MobiDB-lite"/>
    </source>
</evidence>
<feature type="disulfide bond" evidence="11">
    <location>
        <begin position="153"/>
        <end position="232"/>
    </location>
</feature>
<evidence type="ECO:0000256" key="11">
    <source>
        <dbReference type="PIRSR" id="PIRSR603912-52"/>
    </source>
</evidence>
<dbReference type="GO" id="GO:0035025">
    <property type="term" value="P:positive regulation of Rho protein signal transduction"/>
    <property type="evidence" value="ECO:0007669"/>
    <property type="project" value="TreeGrafter"/>
</dbReference>
<evidence type="ECO:0000256" key="3">
    <source>
        <dbReference type="ARBA" id="ARBA00022692"/>
    </source>
</evidence>
<evidence type="ECO:0000259" key="14">
    <source>
        <dbReference type="PROSITE" id="PS50262"/>
    </source>
</evidence>
<keyword evidence="6 13" id="KW-0472">Membrane</keyword>
<evidence type="ECO:0000313" key="16">
    <source>
        <dbReference type="RefSeq" id="XP_030623789.1"/>
    </source>
</evidence>
<dbReference type="FunFam" id="1.20.1070.10:FF:000040">
    <property type="entry name" value="Coagulation factor 2 (thrombin) receptor"/>
    <property type="match status" value="1"/>
</dbReference>
<dbReference type="FunCoup" id="A0A6J2UUP8">
    <property type="interactions" value="788"/>
</dbReference>
<dbReference type="GO" id="GO:0007596">
    <property type="term" value="P:blood coagulation"/>
    <property type="evidence" value="ECO:0007669"/>
    <property type="project" value="InterPro"/>
</dbReference>
<feature type="transmembrane region" description="Helical" evidence="13">
    <location>
        <begin position="155"/>
        <end position="176"/>
    </location>
</feature>